<feature type="signal peptide" evidence="1">
    <location>
        <begin position="1"/>
        <end position="24"/>
    </location>
</feature>
<dbReference type="InterPro" id="IPR001810">
    <property type="entry name" value="F-box_dom"/>
</dbReference>
<feature type="domain" description="F-box" evidence="2">
    <location>
        <begin position="92"/>
        <end position="146"/>
    </location>
</feature>
<dbReference type="PANTHER" id="PTHR15933:SF20">
    <property type="entry name" value="F-BOX DOMAIN-CONTAINING PROTEIN"/>
    <property type="match status" value="1"/>
</dbReference>
<accession>A0A183AKB4</accession>
<dbReference type="InterPro" id="IPR031890">
    <property type="entry name" value="Fbxo30/Fbxo40"/>
</dbReference>
<proteinExistence type="predicted"/>
<evidence type="ECO:0000313" key="3">
    <source>
        <dbReference type="EMBL" id="VDP81001.1"/>
    </source>
</evidence>
<keyword evidence="1" id="KW-0732">Signal</keyword>
<protein>
    <submittedName>
        <fullName evidence="5">F-box domain-containing protein</fullName>
    </submittedName>
</protein>
<dbReference type="PANTHER" id="PTHR15933">
    <property type="entry name" value="PROTEIN CBG16327"/>
    <property type="match status" value="1"/>
</dbReference>
<name>A0A183AKB4_9TREM</name>
<gene>
    <name evidence="3" type="ORF">ECPE_LOCUS7399</name>
</gene>
<evidence type="ECO:0000313" key="5">
    <source>
        <dbReference type="WBParaSite" id="ECPE_0000741501-mRNA-1"/>
    </source>
</evidence>
<dbReference type="EMBL" id="UZAN01044550">
    <property type="protein sequence ID" value="VDP81001.1"/>
    <property type="molecule type" value="Genomic_DNA"/>
</dbReference>
<dbReference type="WBParaSite" id="ECPE_0000741501-mRNA-1">
    <property type="protein sequence ID" value="ECPE_0000741501-mRNA-1"/>
    <property type="gene ID" value="ECPE_0000741501"/>
</dbReference>
<dbReference type="SUPFAM" id="SSF81383">
    <property type="entry name" value="F-box domain"/>
    <property type="match status" value="1"/>
</dbReference>
<dbReference type="PROSITE" id="PS50181">
    <property type="entry name" value="FBOX"/>
    <property type="match status" value="1"/>
</dbReference>
<reference evidence="5" key="1">
    <citation type="submission" date="2016-06" db="UniProtKB">
        <authorList>
            <consortium name="WormBaseParasite"/>
        </authorList>
    </citation>
    <scope>IDENTIFICATION</scope>
</reference>
<dbReference type="InterPro" id="IPR036047">
    <property type="entry name" value="F-box-like_dom_sf"/>
</dbReference>
<evidence type="ECO:0000313" key="4">
    <source>
        <dbReference type="Proteomes" id="UP000272942"/>
    </source>
</evidence>
<dbReference type="Pfam" id="PF15966">
    <property type="entry name" value="F-box_4"/>
    <property type="match status" value="1"/>
</dbReference>
<feature type="chain" id="PRO_5043138071" evidence="1">
    <location>
        <begin position="25"/>
        <end position="213"/>
    </location>
</feature>
<dbReference type="Proteomes" id="UP000272942">
    <property type="component" value="Unassembled WGS sequence"/>
</dbReference>
<evidence type="ECO:0000259" key="2">
    <source>
        <dbReference type="PROSITE" id="PS50181"/>
    </source>
</evidence>
<dbReference type="AlphaFoldDB" id="A0A183AKB4"/>
<organism evidence="5">
    <name type="scientific">Echinostoma caproni</name>
    <dbReference type="NCBI Taxonomy" id="27848"/>
    <lineage>
        <taxon>Eukaryota</taxon>
        <taxon>Metazoa</taxon>
        <taxon>Spiralia</taxon>
        <taxon>Lophotrochozoa</taxon>
        <taxon>Platyhelminthes</taxon>
        <taxon>Trematoda</taxon>
        <taxon>Digenea</taxon>
        <taxon>Plagiorchiida</taxon>
        <taxon>Echinostomata</taxon>
        <taxon>Echinostomatoidea</taxon>
        <taxon>Echinostomatidae</taxon>
        <taxon>Echinostoma</taxon>
    </lineage>
</organism>
<sequence>MVPPASSVLHIITISGILFFQSCCDRLVQRSKANSHFRFHSDFLVPLNDSIELRCPLHHLGCDFIATRMLPHFSDTSTVPPPDASDGDTHLTSNVDTLPPEIMLHLGQFLDDVSLYCFSQTSDRLHALLTPVLRQRMVVTPHWKRCIRSSYSSSGWQIDRFVWSLPYRTDEILEWRWSSAGAEMAAHLKICPFNDVVVQAEPFCLTNGTRIPF</sequence>
<reference evidence="3 4" key="2">
    <citation type="submission" date="2018-11" db="EMBL/GenBank/DDBJ databases">
        <authorList>
            <consortium name="Pathogen Informatics"/>
        </authorList>
    </citation>
    <scope>NUCLEOTIDE SEQUENCE [LARGE SCALE GENOMIC DNA]</scope>
    <source>
        <strain evidence="3 4">Egypt</strain>
    </source>
</reference>
<dbReference type="OrthoDB" id="5918172at2759"/>
<evidence type="ECO:0000256" key="1">
    <source>
        <dbReference type="SAM" id="SignalP"/>
    </source>
</evidence>
<dbReference type="GO" id="GO:0061630">
    <property type="term" value="F:ubiquitin protein ligase activity"/>
    <property type="evidence" value="ECO:0007669"/>
    <property type="project" value="InterPro"/>
</dbReference>
<keyword evidence="4" id="KW-1185">Reference proteome</keyword>